<feature type="chain" id="PRO_5030903333" evidence="2">
    <location>
        <begin position="28"/>
        <end position="489"/>
    </location>
</feature>
<feature type="signal peptide" evidence="2">
    <location>
        <begin position="1"/>
        <end position="27"/>
    </location>
</feature>
<dbReference type="EMBL" id="JAARLZ010000001">
    <property type="protein sequence ID" value="NII04842.1"/>
    <property type="molecule type" value="Genomic_DNA"/>
</dbReference>
<evidence type="ECO:0000256" key="2">
    <source>
        <dbReference type="SAM" id="SignalP"/>
    </source>
</evidence>
<feature type="compositionally biased region" description="Polar residues" evidence="1">
    <location>
        <begin position="337"/>
        <end position="355"/>
    </location>
</feature>
<accession>A0A7X5U6Q4</accession>
<dbReference type="Proteomes" id="UP000490980">
    <property type="component" value="Unassembled WGS sequence"/>
</dbReference>
<keyword evidence="4" id="KW-1185">Reference proteome</keyword>
<proteinExistence type="predicted"/>
<evidence type="ECO:0000313" key="4">
    <source>
        <dbReference type="Proteomes" id="UP000490980"/>
    </source>
</evidence>
<organism evidence="3 4">
    <name type="scientific">Luteibacter anthropi</name>
    <dbReference type="NCBI Taxonomy" id="564369"/>
    <lineage>
        <taxon>Bacteria</taxon>
        <taxon>Pseudomonadati</taxon>
        <taxon>Pseudomonadota</taxon>
        <taxon>Gammaproteobacteria</taxon>
        <taxon>Lysobacterales</taxon>
        <taxon>Rhodanobacteraceae</taxon>
        <taxon>Luteibacter</taxon>
    </lineage>
</organism>
<evidence type="ECO:0000256" key="1">
    <source>
        <dbReference type="SAM" id="MobiDB-lite"/>
    </source>
</evidence>
<name>A0A7X5U6Q4_9GAMM</name>
<protein>
    <submittedName>
        <fullName evidence="3">Alpha/beta hydrolase</fullName>
    </submittedName>
</protein>
<feature type="region of interest" description="Disordered" evidence="1">
    <location>
        <begin position="337"/>
        <end position="357"/>
    </location>
</feature>
<comment type="caution">
    <text evidence="3">The sequence shown here is derived from an EMBL/GenBank/DDBJ whole genome shotgun (WGS) entry which is preliminary data.</text>
</comment>
<dbReference type="RefSeq" id="WP_166945510.1">
    <property type="nucleotide sequence ID" value="NZ_JAARLZ010000001.1"/>
</dbReference>
<gene>
    <name evidence="3" type="ORF">HBF25_00420</name>
</gene>
<dbReference type="GO" id="GO:0016787">
    <property type="term" value="F:hydrolase activity"/>
    <property type="evidence" value="ECO:0007669"/>
    <property type="project" value="UniProtKB-KW"/>
</dbReference>
<keyword evidence="3" id="KW-0378">Hydrolase</keyword>
<sequence length="489" mass="52221">MDRIVPSVFRHAWLPLLALAASQDAGATPVAWTPSATPGVDCTSLSVPLDYHGDTAETRQIEVCRMRPAEPAHRRGVMLLVPGESDLTPAQALSQQVERWRQSTLDDWKALARTFDVVTVAPRGLTPGADNACLSAADEGGLATYRRFGIDTSAANLDAAANRAVLLAFTCSGDSMAPYAGIRQRLGDIESLRSRLGEDFGAIYATGQGAWVVARYLAVHPGAMSPVVLDSPVDFTATRWGATLSGLMARGALYRNALSLVDASIDATAGFARLPAWFRVLVDDHIAEPRVLKNALEVGRCMASASPELRPYCAKGYGPVGADFLPDATFRLIASDSPSDQENLSGSGRKPTSQAHTRDVIARACVDDDSYRAPLGLWKQRIVGLDREAPLAQYGEGFVGMVCSHWLRNVAPTPVHPDAGNTPVLALRKEGDTAAMHTDIVKAMASTRHGTLVMSKDPVMHDACAAHLARAFLIDGHRPATPLVNCAAE</sequence>
<evidence type="ECO:0000313" key="3">
    <source>
        <dbReference type="EMBL" id="NII04842.1"/>
    </source>
</evidence>
<reference evidence="3 4" key="1">
    <citation type="submission" date="2020-03" db="EMBL/GenBank/DDBJ databases">
        <authorList>
            <person name="Lai Q."/>
        </authorList>
    </citation>
    <scope>NUCLEOTIDE SEQUENCE [LARGE SCALE GENOMIC DNA]</scope>
    <source>
        <strain evidence="3 4">CCUG 25036</strain>
    </source>
</reference>
<keyword evidence="2" id="KW-0732">Signal</keyword>
<dbReference type="AlphaFoldDB" id="A0A7X5U6Q4"/>